<proteinExistence type="predicted"/>
<evidence type="ECO:0000313" key="2">
    <source>
        <dbReference type="Proteomes" id="UP000255129"/>
    </source>
</evidence>
<dbReference type="EMBL" id="UGUA01000001">
    <property type="protein sequence ID" value="SUC33758.1"/>
    <property type="molecule type" value="Genomic_DNA"/>
</dbReference>
<dbReference type="Proteomes" id="UP000255129">
    <property type="component" value="Unassembled WGS sequence"/>
</dbReference>
<reference evidence="1 2" key="1">
    <citation type="submission" date="2018-06" db="EMBL/GenBank/DDBJ databases">
        <authorList>
            <consortium name="Pathogen Informatics"/>
            <person name="Doyle S."/>
        </authorList>
    </citation>
    <scope>NUCLEOTIDE SEQUENCE [LARGE SCALE GENOMIC DNA]</scope>
    <source>
        <strain evidence="1 2">NCTC12026</strain>
    </source>
</reference>
<gene>
    <name evidence="1" type="ORF">NCTC12026_00079</name>
</gene>
<dbReference type="AlphaFoldDB" id="A0A379FYG1"/>
<organism evidence="1 2">
    <name type="scientific">Providencia rustigianii</name>
    <dbReference type="NCBI Taxonomy" id="158850"/>
    <lineage>
        <taxon>Bacteria</taxon>
        <taxon>Pseudomonadati</taxon>
        <taxon>Pseudomonadota</taxon>
        <taxon>Gammaproteobacteria</taxon>
        <taxon>Enterobacterales</taxon>
        <taxon>Morganellaceae</taxon>
        <taxon>Providencia</taxon>
    </lineage>
</organism>
<protein>
    <submittedName>
        <fullName evidence="1">Uncharacterized protein</fullName>
    </submittedName>
</protein>
<sequence>MDAFGVFGIIPINGHTYVPRRAQGRRKVTENVPPLTPSVFKEKIVTSFLLIASLPMVFMISQL</sequence>
<accession>A0A379FYG1</accession>
<evidence type="ECO:0000313" key="1">
    <source>
        <dbReference type="EMBL" id="SUC33758.1"/>
    </source>
</evidence>
<name>A0A379FYG1_9GAMM</name>